<evidence type="ECO:0000256" key="1">
    <source>
        <dbReference type="SAM" id="MobiDB-lite"/>
    </source>
</evidence>
<feature type="compositionally biased region" description="Low complexity" evidence="1">
    <location>
        <begin position="150"/>
        <end position="160"/>
    </location>
</feature>
<feature type="compositionally biased region" description="Basic and acidic residues" evidence="1">
    <location>
        <begin position="542"/>
        <end position="558"/>
    </location>
</feature>
<organism evidence="3 4">
    <name type="scientific">Takifugu bimaculatus</name>
    <dbReference type="NCBI Taxonomy" id="433685"/>
    <lineage>
        <taxon>Eukaryota</taxon>
        <taxon>Metazoa</taxon>
        <taxon>Chordata</taxon>
        <taxon>Craniata</taxon>
        <taxon>Vertebrata</taxon>
        <taxon>Euteleostomi</taxon>
        <taxon>Actinopterygii</taxon>
        <taxon>Neopterygii</taxon>
        <taxon>Teleostei</taxon>
        <taxon>Neoteleostei</taxon>
        <taxon>Acanthomorphata</taxon>
        <taxon>Eupercaria</taxon>
        <taxon>Tetraodontiformes</taxon>
        <taxon>Tetradontoidea</taxon>
        <taxon>Tetraodontidae</taxon>
        <taxon>Takifugu</taxon>
    </lineage>
</organism>
<keyword evidence="4" id="KW-1185">Reference proteome</keyword>
<protein>
    <recommendedName>
        <fullName evidence="2">FHA domain-containing protein</fullName>
    </recommendedName>
</protein>
<dbReference type="AlphaFoldDB" id="A0A4Z2B0T0"/>
<dbReference type="Proteomes" id="UP000516260">
    <property type="component" value="Chromosome 8"/>
</dbReference>
<evidence type="ECO:0000313" key="3">
    <source>
        <dbReference type="EMBL" id="TNM85954.1"/>
    </source>
</evidence>
<dbReference type="PANTHER" id="PTHR15715:SF49">
    <property type="entry name" value="CENTROSOMAL PROTEIN OF 170 KDA ISOFORM X1"/>
    <property type="match status" value="1"/>
</dbReference>
<dbReference type="Gene3D" id="2.60.200.20">
    <property type="match status" value="1"/>
</dbReference>
<accession>A0A4Z2B0T0</accession>
<dbReference type="EMBL" id="SWLE01000021">
    <property type="protein sequence ID" value="TNM85954.1"/>
    <property type="molecule type" value="Genomic_DNA"/>
</dbReference>
<dbReference type="InterPro" id="IPR051176">
    <property type="entry name" value="Cent_Immune-Sig_Mod"/>
</dbReference>
<dbReference type="InterPro" id="IPR008984">
    <property type="entry name" value="SMAD_FHA_dom_sf"/>
</dbReference>
<feature type="compositionally biased region" description="Basic and acidic residues" evidence="1">
    <location>
        <begin position="410"/>
        <end position="431"/>
    </location>
</feature>
<feature type="compositionally biased region" description="Low complexity" evidence="1">
    <location>
        <begin position="192"/>
        <end position="201"/>
    </location>
</feature>
<feature type="compositionally biased region" description="Polar residues" evidence="1">
    <location>
        <begin position="134"/>
        <end position="143"/>
    </location>
</feature>
<feature type="compositionally biased region" description="Basic and acidic residues" evidence="1">
    <location>
        <begin position="260"/>
        <end position="285"/>
    </location>
</feature>
<dbReference type="InterPro" id="IPR000253">
    <property type="entry name" value="FHA_dom"/>
</dbReference>
<evidence type="ECO:0000313" key="4">
    <source>
        <dbReference type="Proteomes" id="UP000516260"/>
    </source>
</evidence>
<proteinExistence type="predicted"/>
<feature type="compositionally biased region" description="Low complexity" evidence="1">
    <location>
        <begin position="217"/>
        <end position="227"/>
    </location>
</feature>
<comment type="caution">
    <text evidence="3">The sequence shown here is derived from an EMBL/GenBank/DDBJ whole genome shotgun (WGS) entry which is preliminary data.</text>
</comment>
<dbReference type="PROSITE" id="PS50006">
    <property type="entry name" value="FHA_DOMAIN"/>
    <property type="match status" value="1"/>
</dbReference>
<evidence type="ECO:0000259" key="2">
    <source>
        <dbReference type="PROSITE" id="PS50006"/>
    </source>
</evidence>
<gene>
    <name evidence="3" type="ORF">fugu_008225</name>
</gene>
<feature type="region of interest" description="Disordered" evidence="1">
    <location>
        <begin position="184"/>
        <end position="372"/>
    </location>
</feature>
<feature type="region of interest" description="Disordered" evidence="1">
    <location>
        <begin position="134"/>
        <end position="160"/>
    </location>
</feature>
<dbReference type="Pfam" id="PF00498">
    <property type="entry name" value="FHA"/>
    <property type="match status" value="1"/>
</dbReference>
<name>A0A4Z2B0T0_9TELE</name>
<reference evidence="3 4" key="1">
    <citation type="submission" date="2019-04" db="EMBL/GenBank/DDBJ databases">
        <title>The sequence and de novo assembly of Takifugu bimaculatus genome using PacBio and Hi-C technologies.</title>
        <authorList>
            <person name="Xu P."/>
            <person name="Liu B."/>
            <person name="Zhou Z."/>
        </authorList>
    </citation>
    <scope>NUCLEOTIDE SEQUENCE [LARGE SCALE GENOMIC DNA]</scope>
    <source>
        <strain evidence="3">TB-2018</strain>
        <tissue evidence="3">Muscle</tissue>
    </source>
</reference>
<dbReference type="SMART" id="SM00240">
    <property type="entry name" value="FHA"/>
    <property type="match status" value="1"/>
</dbReference>
<sequence length="558" mass="61090">MSLTSWFLVSGGGTRHRLPREMIFVGRDDCELMLQSRSVDKQHAVINYEPDTDEHKVKDLGSLNGTFVNDVRIQEQSYVTLKIEDKLRRASSAHVQPLCNFICSPNAVNLPWAEAACIIDEAEASRLTSPSVSSTLTRLTSQPVHGGSGRAAYSRGSAQGKLQRGDEQEAFFFHFKDSRGSLNSRCQHEKLSSQLQLSQKKAPAAESSKPEVKPPEAAAACEGATAKPPEDKATGDMAVLHRGTPLYGQPAWWGDEDADQSGRPEENRSDRKREKVETDNKKGAEVPKPANQEPSYFEIPTKDTVSAAKVSGEALSRAQETGASSAAEPSHGHASFTIEFDSGATGKVTVKERATKVGPEAKPRPKRAVGEELSPLQTAMVAAEVKVADWLAQNELPLTLKDIVAEDEGESVKSDVPVHLRSLKDSKHEDGTQSDSENALGEEQRAAAIEERSWGLWGGAGKIREGRANVPEGLFAEEESPARRRKSPNPKVPSGLVERRHGSALHQQAGRDEPYHPRRDDYSDRGTYTVELDNGEGDEEEPQKRIDKVERETLNSCH</sequence>
<feature type="domain" description="FHA" evidence="2">
    <location>
        <begin position="23"/>
        <end position="73"/>
    </location>
</feature>
<dbReference type="GO" id="GO:0005814">
    <property type="term" value="C:centriole"/>
    <property type="evidence" value="ECO:0007669"/>
    <property type="project" value="TreeGrafter"/>
</dbReference>
<dbReference type="SUPFAM" id="SSF49879">
    <property type="entry name" value="SMAD/FHA domain"/>
    <property type="match status" value="1"/>
</dbReference>
<feature type="region of interest" description="Disordered" evidence="1">
    <location>
        <begin position="406"/>
        <end position="558"/>
    </location>
</feature>
<dbReference type="PANTHER" id="PTHR15715">
    <property type="entry name" value="CENTROSOMAL PROTEIN OF 170 KDA"/>
    <property type="match status" value="1"/>
</dbReference>
<feature type="compositionally biased region" description="Basic and acidic residues" evidence="1">
    <location>
        <begin position="442"/>
        <end position="453"/>
    </location>
</feature>
<feature type="compositionally biased region" description="Basic and acidic residues" evidence="1">
    <location>
        <begin position="349"/>
        <end position="363"/>
    </location>
</feature>
<feature type="compositionally biased region" description="Basic and acidic residues" evidence="1">
    <location>
        <begin position="509"/>
        <end position="524"/>
    </location>
</feature>